<dbReference type="EMBL" id="FN647789">
    <property type="protein sequence ID" value="CBN79568.1"/>
    <property type="molecule type" value="Genomic_DNA"/>
</dbReference>
<accession>D8LCQ5</accession>
<sequence length="120" mass="13295">MGCLPDLAHDGVGEEDTESRWSCAEEIVPDGGQCEITFTFDSPQDITDVQVAFWKGDERTRTLKVKINGDKIGEYESYPGSTFNSFGIQENGVHTVAMESVGIDADDWISLLEVRFMVDP</sequence>
<dbReference type="Proteomes" id="UP000002630">
    <property type="component" value="Linkage Group LG09"/>
</dbReference>
<keyword evidence="2" id="KW-1185">Reference proteome</keyword>
<protein>
    <submittedName>
        <fullName evidence="1">Uncharacterized protein</fullName>
    </submittedName>
</protein>
<dbReference type="EMBL" id="FN649734">
    <property type="protein sequence ID" value="CBN79568.1"/>
    <property type="molecule type" value="Genomic_DNA"/>
</dbReference>
<organism evidence="1 2">
    <name type="scientific">Ectocarpus siliculosus</name>
    <name type="common">Brown alga</name>
    <name type="synonym">Conferva siliculosa</name>
    <dbReference type="NCBI Taxonomy" id="2880"/>
    <lineage>
        <taxon>Eukaryota</taxon>
        <taxon>Sar</taxon>
        <taxon>Stramenopiles</taxon>
        <taxon>Ochrophyta</taxon>
        <taxon>PX clade</taxon>
        <taxon>Phaeophyceae</taxon>
        <taxon>Ectocarpales</taxon>
        <taxon>Ectocarpaceae</taxon>
        <taxon>Ectocarpus</taxon>
    </lineage>
</organism>
<dbReference type="AlphaFoldDB" id="D8LCQ5"/>
<dbReference type="Gene3D" id="2.60.120.260">
    <property type="entry name" value="Galactose-binding domain-like"/>
    <property type="match status" value="1"/>
</dbReference>
<evidence type="ECO:0000313" key="2">
    <source>
        <dbReference type="Proteomes" id="UP000002630"/>
    </source>
</evidence>
<gene>
    <name evidence="1" type="ORF">Esi_0011_0155</name>
</gene>
<name>D8LCQ5_ECTSI</name>
<reference evidence="1 2" key="1">
    <citation type="journal article" date="2010" name="Nature">
        <title>The Ectocarpus genome and the independent evolution of multicellularity in brown algae.</title>
        <authorList>
            <person name="Cock J.M."/>
            <person name="Sterck L."/>
            <person name="Rouze P."/>
            <person name="Scornet D."/>
            <person name="Allen A.E."/>
            <person name="Amoutzias G."/>
            <person name="Anthouard V."/>
            <person name="Artiguenave F."/>
            <person name="Aury J.M."/>
            <person name="Badger J.H."/>
            <person name="Beszteri B."/>
            <person name="Billiau K."/>
            <person name="Bonnet E."/>
            <person name="Bothwell J.H."/>
            <person name="Bowler C."/>
            <person name="Boyen C."/>
            <person name="Brownlee C."/>
            <person name="Carrano C.J."/>
            <person name="Charrier B."/>
            <person name="Cho G.Y."/>
            <person name="Coelho S.M."/>
            <person name="Collen J."/>
            <person name="Corre E."/>
            <person name="Da Silva C."/>
            <person name="Delage L."/>
            <person name="Delaroque N."/>
            <person name="Dittami S.M."/>
            <person name="Doulbeau S."/>
            <person name="Elias M."/>
            <person name="Farnham G."/>
            <person name="Gachon C.M."/>
            <person name="Gschloessl B."/>
            <person name="Heesch S."/>
            <person name="Jabbari K."/>
            <person name="Jubin C."/>
            <person name="Kawai H."/>
            <person name="Kimura K."/>
            <person name="Kloareg B."/>
            <person name="Kupper F.C."/>
            <person name="Lang D."/>
            <person name="Le Bail A."/>
            <person name="Leblanc C."/>
            <person name="Lerouge P."/>
            <person name="Lohr M."/>
            <person name="Lopez P.J."/>
            <person name="Martens C."/>
            <person name="Maumus F."/>
            <person name="Michel G."/>
            <person name="Miranda-Saavedra D."/>
            <person name="Morales J."/>
            <person name="Moreau H."/>
            <person name="Motomura T."/>
            <person name="Nagasato C."/>
            <person name="Napoli C.A."/>
            <person name="Nelson D.R."/>
            <person name="Nyvall-Collen P."/>
            <person name="Peters A.F."/>
            <person name="Pommier C."/>
            <person name="Potin P."/>
            <person name="Poulain J."/>
            <person name="Quesneville H."/>
            <person name="Read B."/>
            <person name="Rensing S.A."/>
            <person name="Ritter A."/>
            <person name="Rousvoal S."/>
            <person name="Samanta M."/>
            <person name="Samson G."/>
            <person name="Schroeder D.C."/>
            <person name="Segurens B."/>
            <person name="Strittmatter M."/>
            <person name="Tonon T."/>
            <person name="Tregear J.W."/>
            <person name="Valentin K."/>
            <person name="von Dassow P."/>
            <person name="Yamagishi T."/>
            <person name="Van de Peer Y."/>
            <person name="Wincker P."/>
        </authorList>
    </citation>
    <scope>NUCLEOTIDE SEQUENCE [LARGE SCALE GENOMIC DNA]</scope>
    <source>
        <strain evidence="2">Ec32 / CCAP1310/4</strain>
    </source>
</reference>
<proteinExistence type="predicted"/>
<dbReference type="InParanoid" id="D8LCQ5"/>
<dbReference type="OrthoDB" id="220702at2759"/>
<evidence type="ECO:0000313" key="1">
    <source>
        <dbReference type="EMBL" id="CBN79568.1"/>
    </source>
</evidence>